<dbReference type="PRINTS" id="PR00413">
    <property type="entry name" value="HADHALOGNASE"/>
</dbReference>
<dbReference type="SFLD" id="SFLDG01135">
    <property type="entry name" value="C1.5.6:_HAD__Beta-PGM__Phospha"/>
    <property type="match status" value="1"/>
</dbReference>
<dbReference type="Proteomes" id="UP000237340">
    <property type="component" value="Unassembled WGS sequence"/>
</dbReference>
<dbReference type="Pfam" id="PF13419">
    <property type="entry name" value="HAD_2"/>
    <property type="match status" value="1"/>
</dbReference>
<dbReference type="InterPro" id="IPR041492">
    <property type="entry name" value="HAD_2"/>
</dbReference>
<dbReference type="InterPro" id="IPR036412">
    <property type="entry name" value="HAD-like_sf"/>
</dbReference>
<dbReference type="NCBIfam" id="TIGR01549">
    <property type="entry name" value="HAD-SF-IA-v1"/>
    <property type="match status" value="1"/>
</dbReference>
<protein>
    <submittedName>
        <fullName evidence="1">HAD family hydrolase</fullName>
    </submittedName>
</protein>
<keyword evidence="2" id="KW-1185">Reference proteome</keyword>
<dbReference type="SFLD" id="SFLDS00003">
    <property type="entry name" value="Haloacid_Dehalogenase"/>
    <property type="match status" value="1"/>
</dbReference>
<dbReference type="GO" id="GO:0005829">
    <property type="term" value="C:cytosol"/>
    <property type="evidence" value="ECO:0007669"/>
    <property type="project" value="TreeGrafter"/>
</dbReference>
<dbReference type="SFLD" id="SFLDG01129">
    <property type="entry name" value="C1.5:_HAD__Beta-PGM__Phosphata"/>
    <property type="match status" value="1"/>
</dbReference>
<gene>
    <name evidence="1" type="ORF">C3B61_17530</name>
</gene>
<dbReference type="EMBL" id="PPXD01000026">
    <property type="protein sequence ID" value="POH62640.1"/>
    <property type="molecule type" value="Genomic_DNA"/>
</dbReference>
<dbReference type="PANTHER" id="PTHR43434">
    <property type="entry name" value="PHOSPHOGLYCOLATE PHOSPHATASE"/>
    <property type="match status" value="1"/>
</dbReference>
<dbReference type="Gene3D" id="1.10.150.240">
    <property type="entry name" value="Putative phosphatase, domain 2"/>
    <property type="match status" value="1"/>
</dbReference>
<evidence type="ECO:0000313" key="2">
    <source>
        <dbReference type="Proteomes" id="UP000237340"/>
    </source>
</evidence>
<dbReference type="GO" id="GO:0006281">
    <property type="term" value="P:DNA repair"/>
    <property type="evidence" value="ECO:0007669"/>
    <property type="project" value="TreeGrafter"/>
</dbReference>
<proteinExistence type="predicted"/>
<sequence>MTTHAPQAVLFDIDGTLVDSNYLHVDAWHQAFQTLGVDVEAWLIHRSIGQDAGELLTSLVGERDEAWITRAKDLHAENYKALAPRLRLLPEARSLLEALNDEGIIVVLATSAPEDELDILLDLINADDAIHATTSSDDVDVAKPNPDIVRVALDRAGVEAHEAVFVGDSEWDIKAASSAGVRSFGVLTGGIAGDLLMQAGAERVFAGPAEFLDRLDEMGWLE</sequence>
<dbReference type="NCBIfam" id="TIGR01509">
    <property type="entry name" value="HAD-SF-IA-v3"/>
    <property type="match status" value="1"/>
</dbReference>
<keyword evidence="1" id="KW-0378">Hydrolase</keyword>
<dbReference type="InterPro" id="IPR023198">
    <property type="entry name" value="PGP-like_dom2"/>
</dbReference>
<name>A0A2S3ZAS2_9MICO</name>
<dbReference type="InterPro" id="IPR006439">
    <property type="entry name" value="HAD-SF_hydro_IA"/>
</dbReference>
<accession>A0A2S3ZAS2</accession>
<evidence type="ECO:0000313" key="1">
    <source>
        <dbReference type="EMBL" id="POH62640.1"/>
    </source>
</evidence>
<reference evidence="1 2" key="1">
    <citation type="submission" date="2018-01" db="EMBL/GenBank/DDBJ databases">
        <title>Cryobacterium sp. nov., from glaciers in China.</title>
        <authorList>
            <person name="Liu Q."/>
            <person name="Xin Y.-H."/>
        </authorList>
    </citation>
    <scope>NUCLEOTIDE SEQUENCE [LARGE SCALE GENOMIC DNA]</scope>
    <source>
        <strain evidence="1 2">TMN-42</strain>
    </source>
</reference>
<dbReference type="InterPro" id="IPR050155">
    <property type="entry name" value="HAD-like_hydrolase_sf"/>
</dbReference>
<dbReference type="InterPro" id="IPR023214">
    <property type="entry name" value="HAD_sf"/>
</dbReference>
<dbReference type="RefSeq" id="WP_103461768.1">
    <property type="nucleotide sequence ID" value="NZ_PPXD01000026.1"/>
</dbReference>
<dbReference type="PANTHER" id="PTHR43434:SF16">
    <property type="entry name" value="BLL8046 PROTEIN"/>
    <property type="match status" value="1"/>
</dbReference>
<dbReference type="SUPFAM" id="SSF56784">
    <property type="entry name" value="HAD-like"/>
    <property type="match status" value="1"/>
</dbReference>
<organism evidence="1 2">
    <name type="scientific">Cryobacterium zongtaii</name>
    <dbReference type="NCBI Taxonomy" id="1259217"/>
    <lineage>
        <taxon>Bacteria</taxon>
        <taxon>Bacillati</taxon>
        <taxon>Actinomycetota</taxon>
        <taxon>Actinomycetes</taxon>
        <taxon>Micrococcales</taxon>
        <taxon>Microbacteriaceae</taxon>
        <taxon>Cryobacterium</taxon>
    </lineage>
</organism>
<comment type="caution">
    <text evidence="1">The sequence shown here is derived from an EMBL/GenBank/DDBJ whole genome shotgun (WGS) entry which is preliminary data.</text>
</comment>
<dbReference type="AlphaFoldDB" id="A0A2S3ZAS2"/>
<dbReference type="Gene3D" id="3.40.50.1000">
    <property type="entry name" value="HAD superfamily/HAD-like"/>
    <property type="match status" value="1"/>
</dbReference>
<dbReference type="GO" id="GO:0008967">
    <property type="term" value="F:phosphoglycolate phosphatase activity"/>
    <property type="evidence" value="ECO:0007669"/>
    <property type="project" value="TreeGrafter"/>
</dbReference>